<evidence type="ECO:0000259" key="1">
    <source>
        <dbReference type="Pfam" id="PF00881"/>
    </source>
</evidence>
<keyword evidence="3" id="KW-1185">Reference proteome</keyword>
<dbReference type="SUPFAM" id="SSF55469">
    <property type="entry name" value="FMN-dependent nitroreductase-like"/>
    <property type="match status" value="1"/>
</dbReference>
<protein>
    <submittedName>
        <fullName evidence="2">Nitroreductase</fullName>
    </submittedName>
</protein>
<proteinExistence type="predicted"/>
<dbReference type="GO" id="GO:0016491">
    <property type="term" value="F:oxidoreductase activity"/>
    <property type="evidence" value="ECO:0007669"/>
    <property type="project" value="InterPro"/>
</dbReference>
<dbReference type="InterPro" id="IPR029479">
    <property type="entry name" value="Nitroreductase"/>
</dbReference>
<organism evidence="2 3">
    <name type="scientific">Candidatus Brevifilum fermentans</name>
    <dbReference type="NCBI Taxonomy" id="1986204"/>
    <lineage>
        <taxon>Bacteria</taxon>
        <taxon>Bacillati</taxon>
        <taxon>Chloroflexota</taxon>
        <taxon>Anaerolineae</taxon>
        <taxon>Anaerolineales</taxon>
        <taxon>Anaerolineaceae</taxon>
        <taxon>Candidatus Brevifilum</taxon>
    </lineage>
</organism>
<reference evidence="3" key="1">
    <citation type="submission" date="2017-05" db="EMBL/GenBank/DDBJ databases">
        <authorList>
            <person name="Kirkegaard R."/>
            <person name="Mcilroy J S."/>
        </authorList>
    </citation>
    <scope>NUCLEOTIDE SEQUENCE [LARGE SCALE GENOMIC DNA]</scope>
</reference>
<accession>A0A1Y6K521</accession>
<feature type="domain" description="Nitroreductase" evidence="1">
    <location>
        <begin position="62"/>
        <end position="244"/>
    </location>
</feature>
<dbReference type="InterPro" id="IPR020051">
    <property type="entry name" value="SagB-type_dehydrogenase"/>
</dbReference>
<dbReference type="Proteomes" id="UP000195514">
    <property type="component" value="Chromosome I"/>
</dbReference>
<sequence length="247" mass="27622">MTENKGYAFVESTKYPYISESAQRRGLPQPPFELPLEPGAPLIDLPGPAEIDLGEFDLRTAIEQRVTRRHYTEDPLSLEELSYLLWLTQGNKTINEPRAVPLKTVPSAGCRHPFETYLSVNKVTGLEAGLYRFVASTHQLVALRTDADFNTQLAEVCLSQRHVTTSAVTFIWAAVPYRTVWRYSERSYRYLYLDAGHVCQNLYLAAESIHCGVCAIGAFDDDGVDALLGFTPPESFVIYLASLGRVV</sequence>
<name>A0A1Y6K521_9CHLR</name>
<dbReference type="EMBL" id="LT859958">
    <property type="protein sequence ID" value="SMX54724.1"/>
    <property type="molecule type" value="Genomic_DNA"/>
</dbReference>
<evidence type="ECO:0000313" key="2">
    <source>
        <dbReference type="EMBL" id="SMX54724.1"/>
    </source>
</evidence>
<dbReference type="AlphaFoldDB" id="A0A1Y6K521"/>
<dbReference type="InterPro" id="IPR000415">
    <property type="entry name" value="Nitroreductase-like"/>
</dbReference>
<dbReference type="CDD" id="cd02142">
    <property type="entry name" value="McbC_SagB-like_oxidoreductase"/>
    <property type="match status" value="1"/>
</dbReference>
<dbReference type="Gene3D" id="3.40.109.10">
    <property type="entry name" value="NADH Oxidase"/>
    <property type="match status" value="1"/>
</dbReference>
<dbReference type="KEGG" id="abat:CFX1CAM_1659"/>
<dbReference type="NCBIfam" id="TIGR03605">
    <property type="entry name" value="antibiot_sagB"/>
    <property type="match status" value="1"/>
</dbReference>
<dbReference type="PANTHER" id="PTHR43745:SF2">
    <property type="entry name" value="NITROREDUCTASE MJ1384-RELATED"/>
    <property type="match status" value="1"/>
</dbReference>
<dbReference type="PANTHER" id="PTHR43745">
    <property type="entry name" value="NITROREDUCTASE MJ1384-RELATED"/>
    <property type="match status" value="1"/>
</dbReference>
<dbReference type="Pfam" id="PF00881">
    <property type="entry name" value="Nitroreductase"/>
    <property type="match status" value="1"/>
</dbReference>
<gene>
    <name evidence="2" type="ORF">CFX1CAM_1659</name>
</gene>
<evidence type="ECO:0000313" key="3">
    <source>
        <dbReference type="Proteomes" id="UP000195514"/>
    </source>
</evidence>
<dbReference type="OrthoDB" id="9801593at2"/>
<dbReference type="InterPro" id="IPR052544">
    <property type="entry name" value="Bacteriocin_Proc_Enz"/>
</dbReference>